<organism evidence="4 5">
    <name type="scientific">Caerostris extrusa</name>
    <name type="common">Bark spider</name>
    <name type="synonym">Caerostris bankana</name>
    <dbReference type="NCBI Taxonomy" id="172846"/>
    <lineage>
        <taxon>Eukaryota</taxon>
        <taxon>Metazoa</taxon>
        <taxon>Ecdysozoa</taxon>
        <taxon>Arthropoda</taxon>
        <taxon>Chelicerata</taxon>
        <taxon>Arachnida</taxon>
        <taxon>Araneae</taxon>
        <taxon>Araneomorphae</taxon>
        <taxon>Entelegynae</taxon>
        <taxon>Araneoidea</taxon>
        <taxon>Araneidae</taxon>
        <taxon>Caerostris</taxon>
    </lineage>
</organism>
<evidence type="ECO:0000256" key="1">
    <source>
        <dbReference type="ARBA" id="ARBA00022448"/>
    </source>
</evidence>
<dbReference type="EMBL" id="BPLR01000170">
    <property type="protein sequence ID" value="GIY92606.1"/>
    <property type="molecule type" value="Genomic_DNA"/>
</dbReference>
<dbReference type="GO" id="GO:0005319">
    <property type="term" value="F:lipid transporter activity"/>
    <property type="evidence" value="ECO:0007669"/>
    <property type="project" value="TreeGrafter"/>
</dbReference>
<evidence type="ECO:0000313" key="5">
    <source>
        <dbReference type="Proteomes" id="UP001054945"/>
    </source>
</evidence>
<sequence>MFHLDYWESCSFKKQIWWYEPKSQDQENDQEPIVALKMVTKIYPRNFMKNIPTIRNLCMDFKKGEIFAVMGTDGSGKSTFNETYIALYRYLLYASTTGTKDSITYCDEEDIIWPHLTVEEHLYLFAILSGISKESANSITEELLKELGLESNAKSNADHLSGGSKRKLCVILSLLGNSRLVLLDEPTTGVDPLSKDILWRRLHLEFPPSKDRTLVLTTHSASEAEDHCSRIGLLVNGSLKCSGTSQELKDKFSKRLPINSQIKI</sequence>
<dbReference type="InterPro" id="IPR026082">
    <property type="entry name" value="ABCA"/>
</dbReference>
<keyword evidence="4" id="KW-0067">ATP-binding</keyword>
<reference evidence="4 5" key="1">
    <citation type="submission" date="2021-06" db="EMBL/GenBank/DDBJ databases">
        <title>Caerostris extrusa draft genome.</title>
        <authorList>
            <person name="Kono N."/>
            <person name="Arakawa K."/>
        </authorList>
    </citation>
    <scope>NUCLEOTIDE SEQUENCE [LARGE SCALE GENOMIC DNA]</scope>
</reference>
<name>A0AAV4XCH1_CAEEX</name>
<dbReference type="PANTHER" id="PTHR19229:SF36">
    <property type="entry name" value="ATP-BINDING CASSETTE SUB-FAMILY A MEMBER 2"/>
    <property type="match status" value="1"/>
</dbReference>
<keyword evidence="5" id="KW-1185">Reference proteome</keyword>
<dbReference type="Gene3D" id="3.40.50.300">
    <property type="entry name" value="P-loop containing nucleotide triphosphate hydrolases"/>
    <property type="match status" value="1"/>
</dbReference>
<comment type="caution">
    <text evidence="4">The sequence shown here is derived from an EMBL/GenBank/DDBJ whole genome shotgun (WGS) entry which is preliminary data.</text>
</comment>
<dbReference type="GO" id="GO:0016020">
    <property type="term" value="C:membrane"/>
    <property type="evidence" value="ECO:0007669"/>
    <property type="project" value="InterPro"/>
</dbReference>
<keyword evidence="2" id="KW-0677">Repeat</keyword>
<dbReference type="PROSITE" id="PS50893">
    <property type="entry name" value="ABC_TRANSPORTER_2"/>
    <property type="match status" value="1"/>
</dbReference>
<dbReference type="Proteomes" id="UP001054945">
    <property type="component" value="Unassembled WGS sequence"/>
</dbReference>
<keyword evidence="4" id="KW-0547">Nucleotide-binding</keyword>
<evidence type="ECO:0000313" key="4">
    <source>
        <dbReference type="EMBL" id="GIY92606.1"/>
    </source>
</evidence>
<keyword evidence="1" id="KW-0813">Transport</keyword>
<dbReference type="GO" id="GO:0005524">
    <property type="term" value="F:ATP binding"/>
    <property type="evidence" value="ECO:0007669"/>
    <property type="project" value="UniProtKB-KW"/>
</dbReference>
<feature type="domain" description="ABC transporter" evidence="3">
    <location>
        <begin position="34"/>
        <end position="261"/>
    </location>
</feature>
<protein>
    <submittedName>
        <fullName evidence="4">ATP-binding cassette sub-family A member 8-A</fullName>
    </submittedName>
</protein>
<evidence type="ECO:0000256" key="2">
    <source>
        <dbReference type="ARBA" id="ARBA00022737"/>
    </source>
</evidence>
<dbReference type="AlphaFoldDB" id="A0AAV4XCH1"/>
<dbReference type="GO" id="GO:0140359">
    <property type="term" value="F:ABC-type transporter activity"/>
    <property type="evidence" value="ECO:0007669"/>
    <property type="project" value="InterPro"/>
</dbReference>
<dbReference type="Pfam" id="PF00005">
    <property type="entry name" value="ABC_tran"/>
    <property type="match status" value="1"/>
</dbReference>
<proteinExistence type="predicted"/>
<dbReference type="InterPro" id="IPR003439">
    <property type="entry name" value="ABC_transporter-like_ATP-bd"/>
</dbReference>
<dbReference type="PANTHER" id="PTHR19229">
    <property type="entry name" value="ATP-BINDING CASSETTE TRANSPORTER SUBFAMILY A ABCA"/>
    <property type="match status" value="1"/>
</dbReference>
<evidence type="ECO:0000259" key="3">
    <source>
        <dbReference type="PROSITE" id="PS50893"/>
    </source>
</evidence>
<dbReference type="GO" id="GO:0016887">
    <property type="term" value="F:ATP hydrolysis activity"/>
    <property type="evidence" value="ECO:0007669"/>
    <property type="project" value="InterPro"/>
</dbReference>
<dbReference type="SUPFAM" id="SSF52540">
    <property type="entry name" value="P-loop containing nucleoside triphosphate hydrolases"/>
    <property type="match status" value="1"/>
</dbReference>
<dbReference type="InterPro" id="IPR027417">
    <property type="entry name" value="P-loop_NTPase"/>
</dbReference>
<accession>A0AAV4XCH1</accession>
<gene>
    <name evidence="4" type="primary">Abca8a</name>
    <name evidence="4" type="ORF">CEXT_564371</name>
</gene>